<protein>
    <submittedName>
        <fullName evidence="5">HMG box protein, putative</fullName>
    </submittedName>
</protein>
<feature type="domain" description="HMG box" evidence="4">
    <location>
        <begin position="263"/>
        <end position="329"/>
    </location>
</feature>
<dbReference type="OMA" id="WVKSHTP"/>
<feature type="compositionally biased region" description="Basic and acidic residues" evidence="3">
    <location>
        <begin position="121"/>
        <end position="137"/>
    </location>
</feature>
<keyword evidence="1 2" id="KW-0238">DNA-binding</keyword>
<dbReference type="EMBL" id="EQ962652">
    <property type="protein sequence ID" value="EED24041.1"/>
    <property type="molecule type" value="Genomic_DNA"/>
</dbReference>
<evidence type="ECO:0000256" key="1">
    <source>
        <dbReference type="ARBA" id="ARBA00023125"/>
    </source>
</evidence>
<reference evidence="6" key="2">
    <citation type="journal article" date="2015" name="Genome Announc.">
        <title>Genome sequence of the AIDS-associated pathogen Penicillium marneffei (ATCC18224) and its near taxonomic relative Talaromyces stipitatus (ATCC10500).</title>
        <authorList>
            <person name="Nierman W.C."/>
            <person name="Fedorova-Abrams N.D."/>
            <person name="Andrianopoulos A."/>
        </authorList>
    </citation>
    <scope>NUCLEOTIDE SEQUENCE [LARGE SCALE GENOMIC DNA]</scope>
    <source>
        <strain evidence="6">ATCC 10500 / CBS 375.48 / QM 6759 / NRRL 1006</strain>
    </source>
</reference>
<dbReference type="eggNOG" id="ENOG502SA5X">
    <property type="taxonomic scope" value="Eukaryota"/>
</dbReference>
<dbReference type="HOGENOM" id="CLU_048021_1_0_1"/>
<dbReference type="SUPFAM" id="SSF47095">
    <property type="entry name" value="HMG-box"/>
    <property type="match status" value="2"/>
</dbReference>
<dbReference type="EMBL" id="EQ962652">
    <property type="protein sequence ID" value="EED24042.1"/>
    <property type="molecule type" value="Genomic_DNA"/>
</dbReference>
<evidence type="ECO:0000259" key="4">
    <source>
        <dbReference type="PROSITE" id="PS50118"/>
    </source>
</evidence>
<evidence type="ECO:0000256" key="3">
    <source>
        <dbReference type="SAM" id="MobiDB-lite"/>
    </source>
</evidence>
<feature type="region of interest" description="Disordered" evidence="3">
    <location>
        <begin position="65"/>
        <end position="137"/>
    </location>
</feature>
<dbReference type="Pfam" id="PF00505">
    <property type="entry name" value="HMG_box"/>
    <property type="match status" value="1"/>
</dbReference>
<keyword evidence="2" id="KW-0539">Nucleus</keyword>
<dbReference type="Proteomes" id="UP000001745">
    <property type="component" value="Unassembled WGS sequence"/>
</dbReference>
<dbReference type="CDD" id="cd00084">
    <property type="entry name" value="HMG-box_SF"/>
    <property type="match status" value="1"/>
</dbReference>
<evidence type="ECO:0000313" key="5">
    <source>
        <dbReference type="EMBL" id="EED24041.1"/>
    </source>
</evidence>
<dbReference type="InterPro" id="IPR050342">
    <property type="entry name" value="HMGB"/>
</dbReference>
<dbReference type="Gene3D" id="1.10.30.10">
    <property type="entry name" value="High mobility group box domain"/>
    <property type="match status" value="2"/>
</dbReference>
<dbReference type="PROSITE" id="PS50118">
    <property type="entry name" value="HMG_BOX_2"/>
    <property type="match status" value="1"/>
</dbReference>
<evidence type="ECO:0000313" key="6">
    <source>
        <dbReference type="Proteomes" id="UP000001745"/>
    </source>
</evidence>
<accession>B8LUU9</accession>
<dbReference type="VEuPathDB" id="FungiDB:TSTA_074230"/>
<feature type="DNA-binding region" description="HMG box" evidence="2">
    <location>
        <begin position="263"/>
        <end position="329"/>
    </location>
</feature>
<proteinExistence type="predicted"/>
<gene>
    <name evidence="5" type="ORF">TSTA_074230</name>
</gene>
<dbReference type="InterPro" id="IPR036910">
    <property type="entry name" value="HMG_box_dom_sf"/>
</dbReference>
<dbReference type="InterPro" id="IPR009071">
    <property type="entry name" value="HMG_box_dom"/>
</dbReference>
<feature type="compositionally biased region" description="Basic and acidic residues" evidence="3">
    <location>
        <begin position="95"/>
        <end position="104"/>
    </location>
</feature>
<dbReference type="STRING" id="441959.B8LUU9"/>
<organism evidence="5 6">
    <name type="scientific">Talaromyces stipitatus (strain ATCC 10500 / CBS 375.48 / QM 6759 / NRRL 1006)</name>
    <name type="common">Penicillium stipitatum</name>
    <dbReference type="NCBI Taxonomy" id="441959"/>
    <lineage>
        <taxon>Eukaryota</taxon>
        <taxon>Fungi</taxon>
        <taxon>Dikarya</taxon>
        <taxon>Ascomycota</taxon>
        <taxon>Pezizomycotina</taxon>
        <taxon>Eurotiomycetes</taxon>
        <taxon>Eurotiomycetidae</taxon>
        <taxon>Eurotiales</taxon>
        <taxon>Trichocomaceae</taxon>
        <taxon>Talaromyces</taxon>
        <taxon>Talaromyces sect. Talaromyces</taxon>
    </lineage>
</organism>
<dbReference type="GO" id="GO:0005634">
    <property type="term" value="C:nucleus"/>
    <property type="evidence" value="ECO:0007669"/>
    <property type="project" value="UniProtKB-UniRule"/>
</dbReference>
<dbReference type="PANTHER" id="PTHR48112:SF22">
    <property type="entry name" value="MITOCHONDRIAL TRANSCRIPTION FACTOR A, ISOFORM B"/>
    <property type="match status" value="1"/>
</dbReference>
<feature type="compositionally biased region" description="Basic residues" evidence="3">
    <location>
        <begin position="105"/>
        <end position="120"/>
    </location>
</feature>
<dbReference type="GeneID" id="8108501"/>
<dbReference type="GO" id="GO:0003677">
    <property type="term" value="F:DNA binding"/>
    <property type="evidence" value="ECO:0007669"/>
    <property type="project" value="UniProtKB-UniRule"/>
</dbReference>
<dbReference type="PANTHER" id="PTHR48112">
    <property type="entry name" value="HIGH MOBILITY GROUP PROTEIN DSP1"/>
    <property type="match status" value="1"/>
</dbReference>
<dbReference type="SMART" id="SM00398">
    <property type="entry name" value="HMG"/>
    <property type="match status" value="2"/>
</dbReference>
<evidence type="ECO:0000256" key="2">
    <source>
        <dbReference type="PROSITE-ProRule" id="PRU00267"/>
    </source>
</evidence>
<dbReference type="OrthoDB" id="1919336at2759"/>
<dbReference type="RefSeq" id="XP_002341429.1">
    <property type="nucleotide sequence ID" value="XM_002341388.1"/>
</dbReference>
<name>B8LUU9_TALSN</name>
<dbReference type="RefSeq" id="XP_002341428.1">
    <property type="nucleotide sequence ID" value="XM_002341387.1"/>
</dbReference>
<dbReference type="AlphaFoldDB" id="B8LUU9"/>
<feature type="compositionally biased region" description="Polar residues" evidence="3">
    <location>
        <begin position="65"/>
        <end position="80"/>
    </location>
</feature>
<reference evidence="5" key="1">
    <citation type="submission" date="2007-10" db="EMBL/GenBank/DDBJ databases">
        <authorList>
            <person name="Zhao H."/>
            <person name="Waite J.H."/>
        </authorList>
    </citation>
    <scope>NUCLEOTIDE SEQUENCE</scope>
    <source>
        <strain evidence="5">ATCC 10500</strain>
    </source>
</reference>
<keyword evidence="6" id="KW-1185">Reference proteome</keyword>
<dbReference type="InParanoid" id="B8LUU9"/>
<sequence>MQLIFAARRGRRVLHQVDLQQKATLSTRAPIAVSHVRRVFRLADNRAAVPLTRNGTNTLKQLGAVSQRNQYATSTTTSSVAPGDTPAPKRRGRPPKSDGGETLKQRKPKKKKAKKVKKVRKLSEGALEKRREQRQAQKVKDTIKELIAEALKKEEPKLRSPIAWNLFVSEKLKGVTELNKGSALRDIAVQYRQLPDYQREALNQEAAKLGEENEKKLKEWIHSYTPLRIKQANAARKLLPKYMTKHEKSPIIKLSQIPDDRQVKRPVSAFLWFFKERVATGEYRGLPVRDIAERVKADWANTTDSEKQVYLAKAEDDRKRYITEYRETYGEEPLFIKEGNSKQKAEGQVDL</sequence>